<dbReference type="PROSITE" id="PS50110">
    <property type="entry name" value="RESPONSE_REGULATORY"/>
    <property type="match status" value="1"/>
</dbReference>
<dbReference type="Gene3D" id="3.40.50.2300">
    <property type="match status" value="1"/>
</dbReference>
<dbReference type="GO" id="GO:0000160">
    <property type="term" value="P:phosphorelay signal transduction system"/>
    <property type="evidence" value="ECO:0007669"/>
    <property type="project" value="InterPro"/>
</dbReference>
<comment type="caution">
    <text evidence="3">The sequence shown here is derived from an EMBL/GenBank/DDBJ whole genome shotgun (WGS) entry which is preliminary data.</text>
</comment>
<protein>
    <submittedName>
        <fullName evidence="3">Response regulator</fullName>
    </submittedName>
</protein>
<dbReference type="Proteomes" id="UP001155483">
    <property type="component" value="Unassembled WGS sequence"/>
</dbReference>
<proteinExistence type="predicted"/>
<name>A0A9X2XNL4_9BACT</name>
<dbReference type="SUPFAM" id="SSF52172">
    <property type="entry name" value="CheY-like"/>
    <property type="match status" value="1"/>
</dbReference>
<dbReference type="InterPro" id="IPR052893">
    <property type="entry name" value="TCS_response_regulator"/>
</dbReference>
<keyword evidence="1" id="KW-0597">Phosphoprotein</keyword>
<dbReference type="PANTHER" id="PTHR44520">
    <property type="entry name" value="RESPONSE REGULATOR RCP1-RELATED"/>
    <property type="match status" value="1"/>
</dbReference>
<evidence type="ECO:0000259" key="2">
    <source>
        <dbReference type="PROSITE" id="PS50110"/>
    </source>
</evidence>
<feature type="modified residue" description="4-aspartylphosphate" evidence="1">
    <location>
        <position position="65"/>
    </location>
</feature>
<dbReference type="AlphaFoldDB" id="A0A9X2XNL4"/>
<accession>A0A9X2XNL4</accession>
<reference evidence="3" key="1">
    <citation type="submission" date="2022-09" db="EMBL/GenBank/DDBJ databases">
        <authorList>
            <person name="Yuan C."/>
            <person name="Ke Z."/>
        </authorList>
    </citation>
    <scope>NUCLEOTIDE SEQUENCE</scope>
    <source>
        <strain evidence="3">LB-8</strain>
    </source>
</reference>
<dbReference type="SMART" id="SM00448">
    <property type="entry name" value="REC"/>
    <property type="match status" value="1"/>
</dbReference>
<organism evidence="3 4">
    <name type="scientific">Paraflavisolibacter caeni</name>
    <dbReference type="NCBI Taxonomy" id="2982496"/>
    <lineage>
        <taxon>Bacteria</taxon>
        <taxon>Pseudomonadati</taxon>
        <taxon>Bacteroidota</taxon>
        <taxon>Chitinophagia</taxon>
        <taxon>Chitinophagales</taxon>
        <taxon>Chitinophagaceae</taxon>
        <taxon>Paraflavisolibacter</taxon>
    </lineage>
</organism>
<dbReference type="InterPro" id="IPR001789">
    <property type="entry name" value="Sig_transdc_resp-reg_receiver"/>
</dbReference>
<dbReference type="InterPro" id="IPR011006">
    <property type="entry name" value="CheY-like_superfamily"/>
</dbReference>
<dbReference type="EMBL" id="JAOTIF010000004">
    <property type="protein sequence ID" value="MCU7549058.1"/>
    <property type="molecule type" value="Genomic_DNA"/>
</dbReference>
<dbReference type="PANTHER" id="PTHR44520:SF1">
    <property type="entry name" value="TWO-COMPONENT SYSTEM REGULATORY PROTEIN"/>
    <property type="match status" value="1"/>
</dbReference>
<keyword evidence="4" id="KW-1185">Reference proteome</keyword>
<evidence type="ECO:0000313" key="3">
    <source>
        <dbReference type="EMBL" id="MCU7549058.1"/>
    </source>
</evidence>
<evidence type="ECO:0000256" key="1">
    <source>
        <dbReference type="PROSITE-ProRule" id="PRU00169"/>
    </source>
</evidence>
<dbReference type="RefSeq" id="WP_279296500.1">
    <property type="nucleotide sequence ID" value="NZ_JAOTIF010000004.1"/>
</dbReference>
<sequence length="140" mass="15873">MILTNNKSNFIFLAEDDIDDQELLIEALTSLDDTIEVHVVNNGKKAVSYLEELPDNKKPCLIVLDYNLPEMNGADILNRINTIEKLHPVTKVIWSTSNSPVYEKICTELGAKAYFVKPTDFYGIEKIARIMLQLCGLKKE</sequence>
<gene>
    <name evidence="3" type="ORF">OCK74_08015</name>
</gene>
<reference evidence="3" key="2">
    <citation type="submission" date="2023-04" db="EMBL/GenBank/DDBJ databases">
        <title>Paracnuella aquatica gen. nov., sp. nov., a member of the family Chitinophagaceae isolated from a hot spring.</title>
        <authorList>
            <person name="Wang C."/>
        </authorList>
    </citation>
    <scope>NUCLEOTIDE SEQUENCE</scope>
    <source>
        <strain evidence="3">LB-8</strain>
    </source>
</reference>
<feature type="domain" description="Response regulatory" evidence="2">
    <location>
        <begin position="10"/>
        <end position="132"/>
    </location>
</feature>
<evidence type="ECO:0000313" key="4">
    <source>
        <dbReference type="Proteomes" id="UP001155483"/>
    </source>
</evidence>
<dbReference type="Pfam" id="PF00072">
    <property type="entry name" value="Response_reg"/>
    <property type="match status" value="1"/>
</dbReference>